<evidence type="ECO:0000256" key="1">
    <source>
        <dbReference type="ARBA" id="ARBA00005051"/>
    </source>
</evidence>
<feature type="domain" description="7,8-dihydro-6-hydroxymethylpterin-pyrophosphokinase" evidence="13">
    <location>
        <begin position="5"/>
        <end position="141"/>
    </location>
</feature>
<dbReference type="Gene3D" id="3.30.70.560">
    <property type="entry name" value="7,8-Dihydro-6-hydroxymethylpterin-pyrophosphokinase HPPK"/>
    <property type="match status" value="1"/>
</dbReference>
<evidence type="ECO:0000256" key="8">
    <source>
        <dbReference type="ARBA" id="ARBA00022840"/>
    </source>
</evidence>
<dbReference type="SUPFAM" id="SSF55083">
    <property type="entry name" value="6-hydroxymethyl-7,8-dihydropterin pyrophosphokinase, HPPK"/>
    <property type="match status" value="1"/>
</dbReference>
<dbReference type="Proteomes" id="UP000188937">
    <property type="component" value="Chromosome"/>
</dbReference>
<dbReference type="KEGG" id="aace:A0U92_12235"/>
<dbReference type="GO" id="GO:0046656">
    <property type="term" value="P:folic acid biosynthetic process"/>
    <property type="evidence" value="ECO:0007669"/>
    <property type="project" value="UniProtKB-KW"/>
</dbReference>
<keyword evidence="5" id="KW-0808">Transferase</keyword>
<dbReference type="NCBIfam" id="TIGR01498">
    <property type="entry name" value="folK"/>
    <property type="match status" value="1"/>
</dbReference>
<evidence type="ECO:0000259" key="13">
    <source>
        <dbReference type="Pfam" id="PF01288"/>
    </source>
</evidence>
<name>A0A1U9KKZ9_ACEAC</name>
<evidence type="ECO:0000256" key="9">
    <source>
        <dbReference type="ARBA" id="ARBA00022909"/>
    </source>
</evidence>
<dbReference type="UniPathway" id="UPA00077">
    <property type="reaction ID" value="UER00155"/>
</dbReference>
<dbReference type="Pfam" id="PF01288">
    <property type="entry name" value="HPPK"/>
    <property type="match status" value="1"/>
</dbReference>
<comment type="pathway">
    <text evidence="1">Cofactor biosynthesis; tetrahydrofolate biosynthesis; 2-amino-4-hydroxy-6-hydroxymethyl-7,8-dihydropteridine diphosphate from 7,8-dihydroneopterin triphosphate: step 4/4.</text>
</comment>
<evidence type="ECO:0000313" key="15">
    <source>
        <dbReference type="Proteomes" id="UP000188937"/>
    </source>
</evidence>
<dbReference type="PANTHER" id="PTHR43071:SF1">
    <property type="entry name" value="2-AMINO-4-HYDROXY-6-HYDROXYMETHYLDIHYDROPTERIDINE PYROPHOSPHOKINASE"/>
    <property type="match status" value="1"/>
</dbReference>
<keyword evidence="6" id="KW-0547">Nucleotide-binding</keyword>
<dbReference type="GO" id="GO:0005524">
    <property type="term" value="F:ATP binding"/>
    <property type="evidence" value="ECO:0007669"/>
    <property type="project" value="UniProtKB-KW"/>
</dbReference>
<evidence type="ECO:0000256" key="3">
    <source>
        <dbReference type="ARBA" id="ARBA00013253"/>
    </source>
</evidence>
<evidence type="ECO:0000256" key="12">
    <source>
        <dbReference type="ARBA" id="ARBA00033413"/>
    </source>
</evidence>
<keyword evidence="15" id="KW-1185">Reference proteome</keyword>
<reference evidence="14 15" key="1">
    <citation type="submission" date="2016-03" db="EMBL/GenBank/DDBJ databases">
        <title>Acetic acid bacteria sequencing.</title>
        <authorList>
            <person name="Brandt J."/>
            <person name="Jakob F."/>
            <person name="Vogel R.F."/>
        </authorList>
    </citation>
    <scope>NUCLEOTIDE SEQUENCE [LARGE SCALE GENOMIC DNA]</scope>
    <source>
        <strain evidence="14 15">TMW2.1153</strain>
    </source>
</reference>
<dbReference type="AlphaFoldDB" id="A0A1U9KKZ9"/>
<dbReference type="RefSeq" id="WP_236748373.1">
    <property type="nucleotide sequence ID" value="NZ_CP014692.1"/>
</dbReference>
<gene>
    <name evidence="14" type="ORF">A0U92_12235</name>
</gene>
<dbReference type="GO" id="GO:0046654">
    <property type="term" value="P:tetrahydrofolate biosynthetic process"/>
    <property type="evidence" value="ECO:0007669"/>
    <property type="project" value="UniProtKB-UniPathway"/>
</dbReference>
<evidence type="ECO:0000256" key="2">
    <source>
        <dbReference type="ARBA" id="ARBA00005810"/>
    </source>
</evidence>
<dbReference type="CDD" id="cd00483">
    <property type="entry name" value="HPPK"/>
    <property type="match status" value="1"/>
</dbReference>
<dbReference type="PANTHER" id="PTHR43071">
    <property type="entry name" value="2-AMINO-4-HYDROXY-6-HYDROXYMETHYLDIHYDROPTERIDINE PYROPHOSPHOKINASE"/>
    <property type="match status" value="1"/>
</dbReference>
<sequence>MRVVIAIGANLAGYDPVDGKALPPAATCDAAVEALRDLAGLSVDAVSPWYESEPVPPSGQPPYINGVVVGKSSLSPEGLLEALHGIEAAFGRVRSVANAARTLDLDLIDMGALVRADVAPLLPHPRAGERAFVLLPLRDVLPDWREPGTGRTLQSLLDALPPQVIRKLEPERF</sequence>
<dbReference type="GO" id="GO:0003848">
    <property type="term" value="F:2-amino-4-hydroxy-6-hydroxymethyldihydropteridine diphosphokinase activity"/>
    <property type="evidence" value="ECO:0007669"/>
    <property type="project" value="UniProtKB-EC"/>
</dbReference>
<dbReference type="GO" id="GO:0016301">
    <property type="term" value="F:kinase activity"/>
    <property type="evidence" value="ECO:0007669"/>
    <property type="project" value="UniProtKB-KW"/>
</dbReference>
<evidence type="ECO:0000256" key="11">
    <source>
        <dbReference type="ARBA" id="ARBA00029766"/>
    </source>
</evidence>
<evidence type="ECO:0000256" key="10">
    <source>
        <dbReference type="ARBA" id="ARBA00029409"/>
    </source>
</evidence>
<dbReference type="InterPro" id="IPR035907">
    <property type="entry name" value="Hppk_sf"/>
</dbReference>
<dbReference type="EMBL" id="CP014692">
    <property type="protein sequence ID" value="AQS86471.1"/>
    <property type="molecule type" value="Genomic_DNA"/>
</dbReference>
<organism evidence="14 15">
    <name type="scientific">Acetobacter aceti</name>
    <dbReference type="NCBI Taxonomy" id="435"/>
    <lineage>
        <taxon>Bacteria</taxon>
        <taxon>Pseudomonadati</taxon>
        <taxon>Pseudomonadota</taxon>
        <taxon>Alphaproteobacteria</taxon>
        <taxon>Acetobacterales</taxon>
        <taxon>Acetobacteraceae</taxon>
        <taxon>Acetobacter</taxon>
        <taxon>Acetobacter subgen. Acetobacter</taxon>
    </lineage>
</organism>
<comment type="similarity">
    <text evidence="2">Belongs to the HPPK family.</text>
</comment>
<accession>A0A1U9KKZ9</accession>
<evidence type="ECO:0000256" key="7">
    <source>
        <dbReference type="ARBA" id="ARBA00022777"/>
    </source>
</evidence>
<evidence type="ECO:0000313" key="14">
    <source>
        <dbReference type="EMBL" id="AQS86471.1"/>
    </source>
</evidence>
<dbReference type="EC" id="2.7.6.3" evidence="3"/>
<proteinExistence type="inferred from homology"/>
<comment type="function">
    <text evidence="10">Catalyzes the transfer of pyrophosphate from adenosine triphosphate (ATP) to 6-hydroxymethyl-7,8-dihydropterin, an enzymatic step in folate biosynthesis pathway.</text>
</comment>
<evidence type="ECO:0000256" key="5">
    <source>
        <dbReference type="ARBA" id="ARBA00022679"/>
    </source>
</evidence>
<keyword evidence="8" id="KW-0067">ATP-binding</keyword>
<keyword evidence="9" id="KW-0289">Folate biosynthesis</keyword>
<evidence type="ECO:0000256" key="4">
    <source>
        <dbReference type="ARBA" id="ARBA00016218"/>
    </source>
</evidence>
<keyword evidence="7 14" id="KW-0418">Kinase</keyword>
<dbReference type="STRING" id="435.A0U92_12235"/>
<evidence type="ECO:0000256" key="6">
    <source>
        <dbReference type="ARBA" id="ARBA00022741"/>
    </source>
</evidence>
<dbReference type="InterPro" id="IPR000550">
    <property type="entry name" value="Hppk"/>
</dbReference>
<protein>
    <recommendedName>
        <fullName evidence="4">2-amino-4-hydroxy-6-hydroxymethyldihydropteridine pyrophosphokinase</fullName>
        <ecNumber evidence="3">2.7.6.3</ecNumber>
    </recommendedName>
    <alternativeName>
        <fullName evidence="11">6-hydroxymethyl-7,8-dihydropterin pyrophosphokinase</fullName>
    </alternativeName>
    <alternativeName>
        <fullName evidence="12">7,8-dihydro-6-hydroxymethylpterin-pyrophosphokinase</fullName>
    </alternativeName>
</protein>